<keyword evidence="3" id="KW-1185">Reference proteome</keyword>
<reference evidence="2" key="1">
    <citation type="journal article" date="2023" name="G3 (Bethesda)">
        <title>A reference genome for the long-term kleptoplast-retaining sea slug Elysia crispata morphotype clarki.</title>
        <authorList>
            <person name="Eastman K.E."/>
            <person name="Pendleton A.L."/>
            <person name="Shaikh M.A."/>
            <person name="Suttiyut T."/>
            <person name="Ogas R."/>
            <person name="Tomko P."/>
            <person name="Gavelis G."/>
            <person name="Widhalm J.R."/>
            <person name="Wisecaver J.H."/>
        </authorList>
    </citation>
    <scope>NUCLEOTIDE SEQUENCE</scope>
    <source>
        <strain evidence="2">ECLA1</strain>
    </source>
</reference>
<proteinExistence type="predicted"/>
<feature type="region of interest" description="Disordered" evidence="1">
    <location>
        <begin position="105"/>
        <end position="192"/>
    </location>
</feature>
<dbReference type="EMBL" id="JAWDGP010000427">
    <property type="protein sequence ID" value="KAK3800607.1"/>
    <property type="molecule type" value="Genomic_DNA"/>
</dbReference>
<evidence type="ECO:0000313" key="3">
    <source>
        <dbReference type="Proteomes" id="UP001283361"/>
    </source>
</evidence>
<dbReference type="Proteomes" id="UP001283361">
    <property type="component" value="Unassembled WGS sequence"/>
</dbReference>
<sequence>MAVAVFGAVLAIGGERLIEYLADKAVDYAEDKVGELVDSTLESVKNSITGSVGKGTVLEKAGHSVVDSQGGKFRSKALGNTRRYGNQLKDRSIKQIKVARKQATYASSERVSDASTSSRLKAIPTKKKSGAPNLAAQVRDLNNNNRDNEEDDAEGSVESSYHSQDLFVSGDEEEEEEEEEDLGVLYSSGIHA</sequence>
<feature type="compositionally biased region" description="Polar residues" evidence="1">
    <location>
        <begin position="105"/>
        <end position="119"/>
    </location>
</feature>
<dbReference type="AlphaFoldDB" id="A0AAE1B8J0"/>
<evidence type="ECO:0000256" key="1">
    <source>
        <dbReference type="SAM" id="MobiDB-lite"/>
    </source>
</evidence>
<name>A0AAE1B8J0_9GAST</name>
<organism evidence="2 3">
    <name type="scientific">Elysia crispata</name>
    <name type="common">lettuce slug</name>
    <dbReference type="NCBI Taxonomy" id="231223"/>
    <lineage>
        <taxon>Eukaryota</taxon>
        <taxon>Metazoa</taxon>
        <taxon>Spiralia</taxon>
        <taxon>Lophotrochozoa</taxon>
        <taxon>Mollusca</taxon>
        <taxon>Gastropoda</taxon>
        <taxon>Heterobranchia</taxon>
        <taxon>Euthyneura</taxon>
        <taxon>Panpulmonata</taxon>
        <taxon>Sacoglossa</taxon>
        <taxon>Placobranchoidea</taxon>
        <taxon>Plakobranchidae</taxon>
        <taxon>Elysia</taxon>
    </lineage>
</organism>
<evidence type="ECO:0000313" key="2">
    <source>
        <dbReference type="EMBL" id="KAK3800607.1"/>
    </source>
</evidence>
<protein>
    <submittedName>
        <fullName evidence="2">Uncharacterized protein</fullName>
    </submittedName>
</protein>
<gene>
    <name evidence="2" type="ORF">RRG08_009170</name>
</gene>
<accession>A0AAE1B8J0</accession>
<feature type="compositionally biased region" description="Acidic residues" evidence="1">
    <location>
        <begin position="170"/>
        <end position="182"/>
    </location>
</feature>
<comment type="caution">
    <text evidence="2">The sequence shown here is derived from an EMBL/GenBank/DDBJ whole genome shotgun (WGS) entry which is preliminary data.</text>
</comment>